<evidence type="ECO:0000256" key="1">
    <source>
        <dbReference type="SAM" id="MobiDB-lite"/>
    </source>
</evidence>
<accession>A0A0J7JY79</accession>
<dbReference type="OrthoDB" id="6410692at2759"/>
<dbReference type="PaxDb" id="67767-A0A0J7JY79"/>
<evidence type="ECO:0000313" key="2">
    <source>
        <dbReference type="EMBL" id="KMQ82994.1"/>
    </source>
</evidence>
<name>A0A0J7JY79_LASNI</name>
<feature type="compositionally biased region" description="Basic residues" evidence="1">
    <location>
        <begin position="159"/>
        <end position="176"/>
    </location>
</feature>
<comment type="caution">
    <text evidence="2">The sequence shown here is derived from an EMBL/GenBank/DDBJ whole genome shotgun (WGS) entry which is preliminary data.</text>
</comment>
<sequence length="447" mass="51543">MPPVVDTTDKTFEYEYRYHVLCDDFESARAVIEGISSSSSTSSSCLLSPRRYRVIYADPHFRFRDGIWQTKKMLSHAAVYHGPSGVWFRYVESEERSYESWDRSLHDLFLDRVAHRMNPFVVEERLEIAIDDRCKVYAYRKDHESGLVFELETDDPERGRRRSIRARNRSERRRRSTSVVDGGAAAATTVVLLDPYAPVFSRLSSSSSSPPLLPHYRLTDCVRKSVVPVSGPPSPLPRRGWLVAEKKDGIFGFVYSRRDHIVEKWEDRVRATFDGTSLGDGFVFGAERLEDGTVVLLDVYQVRGAKVAYCDESTLTGFLPSIDHLLPERYEIQRYGRDVGELPPEVSDLIFHDTVNDAIYKTKRVHTIDLVYLSGRFLFPTEELGIIFETRVGEEDRSRLIDGAVYECRITRNRRCVAVRERKDRTTGNDERQIKTIMRCLKSNNRD</sequence>
<dbReference type="AlphaFoldDB" id="A0A0J7JY79"/>
<reference evidence="2 3" key="1">
    <citation type="submission" date="2015-04" db="EMBL/GenBank/DDBJ databases">
        <title>Lasius niger genome sequencing.</title>
        <authorList>
            <person name="Konorov E.A."/>
            <person name="Nikitin M.A."/>
            <person name="Kirill M.V."/>
            <person name="Chang P."/>
        </authorList>
    </citation>
    <scope>NUCLEOTIDE SEQUENCE [LARGE SCALE GENOMIC DNA]</scope>
    <source>
        <tissue evidence="2">Whole</tissue>
    </source>
</reference>
<dbReference type="EMBL" id="LBMM01021873">
    <property type="protein sequence ID" value="KMQ82994.1"/>
    <property type="molecule type" value="Genomic_DNA"/>
</dbReference>
<proteinExistence type="predicted"/>
<keyword evidence="3" id="KW-1185">Reference proteome</keyword>
<gene>
    <name evidence="2" type="ORF">RF55_21236</name>
</gene>
<evidence type="ECO:0000313" key="3">
    <source>
        <dbReference type="Proteomes" id="UP000036403"/>
    </source>
</evidence>
<feature type="region of interest" description="Disordered" evidence="1">
    <location>
        <begin position="159"/>
        <end position="179"/>
    </location>
</feature>
<organism evidence="2 3">
    <name type="scientific">Lasius niger</name>
    <name type="common">Black garden ant</name>
    <dbReference type="NCBI Taxonomy" id="67767"/>
    <lineage>
        <taxon>Eukaryota</taxon>
        <taxon>Metazoa</taxon>
        <taxon>Ecdysozoa</taxon>
        <taxon>Arthropoda</taxon>
        <taxon>Hexapoda</taxon>
        <taxon>Insecta</taxon>
        <taxon>Pterygota</taxon>
        <taxon>Neoptera</taxon>
        <taxon>Endopterygota</taxon>
        <taxon>Hymenoptera</taxon>
        <taxon>Apocrita</taxon>
        <taxon>Aculeata</taxon>
        <taxon>Formicoidea</taxon>
        <taxon>Formicidae</taxon>
        <taxon>Formicinae</taxon>
        <taxon>Lasius</taxon>
        <taxon>Lasius</taxon>
    </lineage>
</organism>
<dbReference type="Proteomes" id="UP000036403">
    <property type="component" value="Unassembled WGS sequence"/>
</dbReference>
<protein>
    <submittedName>
        <fullName evidence="2">Phage terminase large subunit</fullName>
    </submittedName>
</protein>